<accession>A0ACD1AGH4</accession>
<protein>
    <submittedName>
        <fullName evidence="1">Uncharacterized protein</fullName>
    </submittedName>
</protein>
<reference evidence="1" key="1">
    <citation type="submission" date="2019-08" db="EMBL/GenBank/DDBJ databases">
        <title>Genome sequence of Clostridiales bacterium MT110.</title>
        <authorList>
            <person name="Cao J."/>
        </authorList>
    </citation>
    <scope>NUCLEOTIDE SEQUENCE</scope>
    <source>
        <strain evidence="1">MT110</strain>
    </source>
</reference>
<sequence length="108" mass="12657">MDITKVNMDLFCETCNEETVHVITYAGQKIIKINCTNCHREFHASKETAFAAYTDEVMHRIKTKPERVKEEIKSAPVKSVMSMPGRLITKFFRIEKEYKSIKKELDQR</sequence>
<evidence type="ECO:0000313" key="2">
    <source>
        <dbReference type="Proteomes" id="UP000594014"/>
    </source>
</evidence>
<name>A0ACD1AGH4_9FIRM</name>
<dbReference type="EMBL" id="CP042469">
    <property type="protein sequence ID" value="QOX65413.1"/>
    <property type="molecule type" value="Genomic_DNA"/>
</dbReference>
<gene>
    <name evidence="1" type="ORF">FRZ06_19665</name>
</gene>
<dbReference type="Proteomes" id="UP000594014">
    <property type="component" value="Chromosome"/>
</dbReference>
<keyword evidence="2" id="KW-1185">Reference proteome</keyword>
<evidence type="ECO:0000313" key="1">
    <source>
        <dbReference type="EMBL" id="QOX65413.1"/>
    </source>
</evidence>
<organism evidence="1 2">
    <name type="scientific">Anoxybacterium hadale</name>
    <dbReference type="NCBI Taxonomy" id="3408580"/>
    <lineage>
        <taxon>Bacteria</taxon>
        <taxon>Bacillati</taxon>
        <taxon>Bacillota</taxon>
        <taxon>Clostridia</taxon>
        <taxon>Peptostreptococcales</taxon>
        <taxon>Anaerovoracaceae</taxon>
        <taxon>Anoxybacterium</taxon>
    </lineage>
</organism>
<proteinExistence type="predicted"/>